<dbReference type="NCBIfam" id="NF004855">
    <property type="entry name" value="PRK06208.1"/>
    <property type="match status" value="1"/>
</dbReference>
<dbReference type="SMART" id="SM01007">
    <property type="entry name" value="Aldolase_II"/>
    <property type="match status" value="1"/>
</dbReference>
<dbReference type="EMBL" id="JANBVN010000027">
    <property type="protein sequence ID" value="KAJ9161047.1"/>
    <property type="molecule type" value="Genomic_DNA"/>
</dbReference>
<dbReference type="Pfam" id="PF00596">
    <property type="entry name" value="Aldolase_II"/>
    <property type="match status" value="1"/>
</dbReference>
<dbReference type="InterPro" id="IPR036409">
    <property type="entry name" value="Aldolase_II/adducin_N_sf"/>
</dbReference>
<dbReference type="InterPro" id="IPR051017">
    <property type="entry name" value="Aldolase-II_Adducin_sf"/>
</dbReference>
<name>A0AA38VMU8_9PEZI</name>
<protein>
    <submittedName>
        <fullName evidence="2">Arad-like aldolase/epimerase</fullName>
    </submittedName>
</protein>
<keyword evidence="3" id="KW-1185">Reference proteome</keyword>
<dbReference type="PANTHER" id="PTHR10672:SF39">
    <property type="entry name" value="CLASS II ALDOLASE_ADDUCIN N-TERMINAL DOMAIN-CONTAINING PROTEIN"/>
    <property type="match status" value="1"/>
</dbReference>
<feature type="domain" description="Class II aldolase/adducin N-terminal" evidence="1">
    <location>
        <begin position="50"/>
        <end position="230"/>
    </location>
</feature>
<evidence type="ECO:0000313" key="3">
    <source>
        <dbReference type="Proteomes" id="UP001174691"/>
    </source>
</evidence>
<dbReference type="SUPFAM" id="SSF53639">
    <property type="entry name" value="AraD/HMP-PK domain-like"/>
    <property type="match status" value="1"/>
</dbReference>
<evidence type="ECO:0000259" key="1">
    <source>
        <dbReference type="SMART" id="SM01007"/>
    </source>
</evidence>
<dbReference type="Gene3D" id="3.40.225.10">
    <property type="entry name" value="Class II aldolase/adducin N-terminal domain"/>
    <property type="match status" value="1"/>
</dbReference>
<comment type="caution">
    <text evidence="2">The sequence shown here is derived from an EMBL/GenBank/DDBJ whole genome shotgun (WGS) entry which is preliminary data.</text>
</comment>
<organism evidence="2 3">
    <name type="scientific">Coniochaeta hoffmannii</name>
    <dbReference type="NCBI Taxonomy" id="91930"/>
    <lineage>
        <taxon>Eukaryota</taxon>
        <taxon>Fungi</taxon>
        <taxon>Dikarya</taxon>
        <taxon>Ascomycota</taxon>
        <taxon>Pezizomycotina</taxon>
        <taxon>Sordariomycetes</taxon>
        <taxon>Sordariomycetidae</taxon>
        <taxon>Coniochaetales</taxon>
        <taxon>Coniochaetaceae</taxon>
        <taxon>Coniochaeta</taxon>
    </lineage>
</organism>
<sequence>MAPALAVYDSHSAENQKTGALGKTTSGKQLRIRTYPKFNTLDEERLYRKQHLAAAFRVFADRGFDEGVAGHISVRDPILTDHFWLNPLSAHFSQIRVSDLILVNEAGEVVEGHEPINAAAFAIHSEIHRARPDVHAACHAHSVHGKAFSVFGRELDMMTQDSLRFYKSHAVYDSFGGIVLDREEGKRIAKALGGGKAVILQNHGLLTVGGSVDAAAFWFLSLERTCQAQLLVDAACRDEDGYRKKLIEEEDAAYTYTQVGTEEKGWLAFQPYFDEQMAKTGGSFLR</sequence>
<dbReference type="AlphaFoldDB" id="A0AA38VMU8"/>
<accession>A0AA38VMU8</accession>
<dbReference type="FunFam" id="3.40.225.10:FF:000009">
    <property type="entry name" value="Class II aldolase/adducin N-terminal"/>
    <property type="match status" value="1"/>
</dbReference>
<dbReference type="PANTHER" id="PTHR10672">
    <property type="entry name" value="ADDUCIN"/>
    <property type="match status" value="1"/>
</dbReference>
<dbReference type="GO" id="GO:0005856">
    <property type="term" value="C:cytoskeleton"/>
    <property type="evidence" value="ECO:0007669"/>
    <property type="project" value="TreeGrafter"/>
</dbReference>
<dbReference type="Proteomes" id="UP001174691">
    <property type="component" value="Unassembled WGS sequence"/>
</dbReference>
<evidence type="ECO:0000313" key="2">
    <source>
        <dbReference type="EMBL" id="KAJ9161047.1"/>
    </source>
</evidence>
<dbReference type="InterPro" id="IPR001303">
    <property type="entry name" value="Aldolase_II/adducin_N"/>
</dbReference>
<reference evidence="2" key="1">
    <citation type="submission" date="2022-07" db="EMBL/GenBank/DDBJ databases">
        <title>Fungi with potential for degradation of polypropylene.</title>
        <authorList>
            <person name="Gostincar C."/>
        </authorList>
    </citation>
    <scope>NUCLEOTIDE SEQUENCE</scope>
    <source>
        <strain evidence="2">EXF-13287</strain>
    </source>
</reference>
<dbReference type="GO" id="GO:0051015">
    <property type="term" value="F:actin filament binding"/>
    <property type="evidence" value="ECO:0007669"/>
    <property type="project" value="TreeGrafter"/>
</dbReference>
<gene>
    <name evidence="2" type="ORF">NKR19_g2628</name>
</gene>
<proteinExistence type="predicted"/>